<gene>
    <name evidence="2" type="ORF">HNAJ_LOCUS5642</name>
</gene>
<dbReference type="WBParaSite" id="HNAJ_0000564501-mRNA-1">
    <property type="protein sequence ID" value="HNAJ_0000564501-mRNA-1"/>
    <property type="gene ID" value="HNAJ_0000564501"/>
</dbReference>
<protein>
    <submittedName>
        <fullName evidence="4">Pecanex-like protein</fullName>
    </submittedName>
</protein>
<proteinExistence type="predicted"/>
<dbReference type="EMBL" id="UZAE01005112">
    <property type="protein sequence ID" value="VDO01501.1"/>
    <property type="molecule type" value="Genomic_DNA"/>
</dbReference>
<reference evidence="4" key="1">
    <citation type="submission" date="2017-02" db="UniProtKB">
        <authorList>
            <consortium name="WormBaseParasite"/>
        </authorList>
    </citation>
    <scope>IDENTIFICATION</scope>
</reference>
<accession>A0A0R3TF06</accession>
<evidence type="ECO:0000313" key="4">
    <source>
        <dbReference type="WBParaSite" id="HNAJ_0000564501-mRNA-1"/>
    </source>
</evidence>
<keyword evidence="3" id="KW-1185">Reference proteome</keyword>
<evidence type="ECO:0000313" key="2">
    <source>
        <dbReference type="EMBL" id="VDO01501.1"/>
    </source>
</evidence>
<name>A0A0R3TF06_RODNA</name>
<dbReference type="AlphaFoldDB" id="A0A0R3TF06"/>
<organism evidence="4">
    <name type="scientific">Rodentolepis nana</name>
    <name type="common">Dwarf tapeworm</name>
    <name type="synonym">Hymenolepis nana</name>
    <dbReference type="NCBI Taxonomy" id="102285"/>
    <lineage>
        <taxon>Eukaryota</taxon>
        <taxon>Metazoa</taxon>
        <taxon>Spiralia</taxon>
        <taxon>Lophotrochozoa</taxon>
        <taxon>Platyhelminthes</taxon>
        <taxon>Cestoda</taxon>
        <taxon>Eucestoda</taxon>
        <taxon>Cyclophyllidea</taxon>
        <taxon>Hymenolepididae</taxon>
        <taxon>Rodentolepis</taxon>
    </lineage>
</organism>
<evidence type="ECO:0000313" key="3">
    <source>
        <dbReference type="Proteomes" id="UP000278807"/>
    </source>
</evidence>
<sequence length="116" mass="11945">MMSQSIGSVGMGGSSYHLFGADGGLTRPRTATGVMQQSIDRLFAARGSVAPSSSVTILPTPGGVDAMLRSIPESSSVRTGTSERANSMNVSALTDPDISGTGEPINSFARFLLTIH</sequence>
<dbReference type="Proteomes" id="UP000278807">
    <property type="component" value="Unassembled WGS sequence"/>
</dbReference>
<evidence type="ECO:0000256" key="1">
    <source>
        <dbReference type="SAM" id="MobiDB-lite"/>
    </source>
</evidence>
<reference evidence="2 3" key="2">
    <citation type="submission" date="2018-11" db="EMBL/GenBank/DDBJ databases">
        <authorList>
            <consortium name="Pathogen Informatics"/>
        </authorList>
    </citation>
    <scope>NUCLEOTIDE SEQUENCE [LARGE SCALE GENOMIC DNA]</scope>
</reference>
<feature type="compositionally biased region" description="Polar residues" evidence="1">
    <location>
        <begin position="73"/>
        <end position="92"/>
    </location>
</feature>
<feature type="region of interest" description="Disordered" evidence="1">
    <location>
        <begin position="73"/>
        <end position="99"/>
    </location>
</feature>